<dbReference type="PANTHER" id="PTHR11851">
    <property type="entry name" value="METALLOPROTEASE"/>
    <property type="match status" value="1"/>
</dbReference>
<evidence type="ECO:0000313" key="14">
    <source>
        <dbReference type="Proteomes" id="UP000006671"/>
    </source>
</evidence>
<dbReference type="InterPro" id="IPR007863">
    <property type="entry name" value="Peptidase_M16_C"/>
</dbReference>
<accession>D2W354</accession>
<dbReference type="GeneID" id="8856507"/>
<dbReference type="AlphaFoldDB" id="D2W354"/>
<dbReference type="GO" id="GO:0006508">
    <property type="term" value="P:proteolysis"/>
    <property type="evidence" value="ECO:0007669"/>
    <property type="project" value="InterPro"/>
</dbReference>
<dbReference type="KEGG" id="ngr:NAEGRDRAFT_82210"/>
<dbReference type="RefSeq" id="XP_002669264.1">
    <property type="nucleotide sequence ID" value="XM_002669218.1"/>
</dbReference>
<evidence type="ECO:0000256" key="5">
    <source>
        <dbReference type="ARBA" id="ARBA00022946"/>
    </source>
</evidence>
<comment type="subcellular location">
    <subcellularLocation>
        <location evidence="1">Mitochondrion inner membrane</location>
        <topology evidence="1">Peripheral membrane protein</topology>
        <orientation evidence="1">Matrix side</orientation>
    </subcellularLocation>
</comment>
<name>D2W354_NAEGR</name>
<dbReference type="InterPro" id="IPR001431">
    <property type="entry name" value="Pept_M16_Zn_BS"/>
</dbReference>
<dbReference type="GO" id="GO:0046872">
    <property type="term" value="F:metal ion binding"/>
    <property type="evidence" value="ECO:0007669"/>
    <property type="project" value="InterPro"/>
</dbReference>
<dbReference type="Gene3D" id="3.30.830.10">
    <property type="entry name" value="Metalloenzyme, LuxS/M16 peptidase-like"/>
    <property type="match status" value="2"/>
</dbReference>
<keyword evidence="3" id="KW-0679">Respiratory chain</keyword>
<dbReference type="InterPro" id="IPR011249">
    <property type="entry name" value="Metalloenz_LuxS/M16"/>
</dbReference>
<dbReference type="SUPFAM" id="SSF63411">
    <property type="entry name" value="LuxS/MPP-like metallohydrolase"/>
    <property type="match status" value="2"/>
</dbReference>
<evidence type="ECO:0000256" key="3">
    <source>
        <dbReference type="ARBA" id="ARBA00022660"/>
    </source>
</evidence>
<keyword evidence="4" id="KW-0999">Mitochondrion inner membrane</keyword>
<evidence type="ECO:0000256" key="4">
    <source>
        <dbReference type="ARBA" id="ARBA00022792"/>
    </source>
</evidence>
<dbReference type="InParanoid" id="D2W354"/>
<dbReference type="eggNOG" id="KOG0960">
    <property type="taxonomic scope" value="Eukaryota"/>
</dbReference>
<dbReference type="PROSITE" id="PS00143">
    <property type="entry name" value="INSULINASE"/>
    <property type="match status" value="1"/>
</dbReference>
<organism evidence="14">
    <name type="scientific">Naegleria gruberi</name>
    <name type="common">Amoeba</name>
    <dbReference type="NCBI Taxonomy" id="5762"/>
    <lineage>
        <taxon>Eukaryota</taxon>
        <taxon>Discoba</taxon>
        <taxon>Heterolobosea</taxon>
        <taxon>Tetramitia</taxon>
        <taxon>Eutetramitia</taxon>
        <taxon>Vahlkampfiidae</taxon>
        <taxon>Naegleria</taxon>
    </lineage>
</organism>
<dbReference type="InterPro" id="IPR011765">
    <property type="entry name" value="Pept_M16_N"/>
</dbReference>
<dbReference type="OMA" id="APKFALY"/>
<keyword evidence="5" id="KW-0809">Transit peptide</keyword>
<evidence type="ECO:0000256" key="9">
    <source>
        <dbReference type="ARBA" id="ARBA00038146"/>
    </source>
</evidence>
<dbReference type="VEuPathDB" id="AmoebaDB:NAEGRDRAFT_82210"/>
<comment type="similarity">
    <text evidence="9">Belongs to the peptidase M16 family. UQCRC2/QCR2 subfamily.</text>
</comment>
<evidence type="ECO:0000259" key="12">
    <source>
        <dbReference type="Pfam" id="PF05193"/>
    </source>
</evidence>
<dbReference type="Pfam" id="PF00675">
    <property type="entry name" value="Peptidase_M16"/>
    <property type="match status" value="1"/>
</dbReference>
<dbReference type="Pfam" id="PF05193">
    <property type="entry name" value="Peptidase_M16_C"/>
    <property type="match status" value="1"/>
</dbReference>
<reference evidence="13 14" key="1">
    <citation type="journal article" date="2010" name="Cell">
        <title>The genome of Naegleria gruberi illuminates early eukaryotic versatility.</title>
        <authorList>
            <person name="Fritz-Laylin L.K."/>
            <person name="Prochnik S.E."/>
            <person name="Ginger M.L."/>
            <person name="Dacks J.B."/>
            <person name="Carpenter M.L."/>
            <person name="Field M.C."/>
            <person name="Kuo A."/>
            <person name="Paredez A."/>
            <person name="Chapman J."/>
            <person name="Pham J."/>
            <person name="Shu S."/>
            <person name="Neupane R."/>
            <person name="Cipriano M."/>
            <person name="Mancuso J."/>
            <person name="Tu H."/>
            <person name="Salamov A."/>
            <person name="Lindquist E."/>
            <person name="Shapiro H."/>
            <person name="Lucas S."/>
            <person name="Grigoriev I.V."/>
            <person name="Cande W.Z."/>
            <person name="Fulton C."/>
            <person name="Rokhsar D.S."/>
            <person name="Dawson S.C."/>
        </authorList>
    </citation>
    <scope>NUCLEOTIDE SEQUENCE [LARGE SCALE GENOMIC DNA]</scope>
    <source>
        <strain evidence="13 14">NEG-M</strain>
    </source>
</reference>
<protein>
    <recommendedName>
        <fullName evidence="10">Cytochrome b-c1 complex subunit 2, mitochondrial</fullName>
    </recommendedName>
</protein>
<dbReference type="InterPro" id="IPR050361">
    <property type="entry name" value="MPP/UQCRC_Complex"/>
</dbReference>
<sequence>MKISKLVKNTKNLISTNNRCFSTCVNNKGSVIGSPAEIPLSSFYPGAPHLPKDIDAKEESLVFQTQTSTLPNGLNVVSTDSTSRGVSVVSLFVNAGSRFETYRTSGVSHFVEKFFFSSTNNRSLLRLTSELQKTGASVSAQTGREHIVYQAEALRESVPLVVELMANSVLQGRLHPWDLEPKAEAVKRDISEFQNNAQFVLNEALHHTAFNGETLGRSLLCPPHNVSKIDTDIVLSYMNNLYVAPRMTLVGTNISHEELKELANVLFSSIPSQVSERPEGEHFTFEKSEYVGGDLQIHEHSHAGTQAILAYKGPSLTCSKHVAYLVLSELLGQTTNKYTGSVNHSASRLAKSVKNVEFGSSFVSSYSDNGLFGVFLAGKNAKEVSSAVQSTVAELSSVQSTLTAKALEGAKNHALLKLYNSVSSSVGLHEHTATYGGVQQVAQAISSVSAADVIEVAKTLLQSKPTLVSYGDLNGMIKTRNIQ</sequence>
<evidence type="ECO:0000256" key="8">
    <source>
        <dbReference type="ARBA" id="ARBA00023136"/>
    </source>
</evidence>
<feature type="domain" description="Peptidase M16 N-terminal" evidence="11">
    <location>
        <begin position="76"/>
        <end position="222"/>
    </location>
</feature>
<dbReference type="PANTHER" id="PTHR11851:SF209">
    <property type="entry name" value="CYTOCHROME B-C1 COMPLEX SUBUNIT 2, MITOCHONDRIAL"/>
    <property type="match status" value="1"/>
</dbReference>
<dbReference type="GO" id="GO:0004222">
    <property type="term" value="F:metalloendopeptidase activity"/>
    <property type="evidence" value="ECO:0007669"/>
    <property type="project" value="InterPro"/>
</dbReference>
<evidence type="ECO:0000256" key="10">
    <source>
        <dbReference type="ARBA" id="ARBA00040751"/>
    </source>
</evidence>
<dbReference type="OrthoDB" id="10251424at2759"/>
<evidence type="ECO:0000256" key="2">
    <source>
        <dbReference type="ARBA" id="ARBA00022448"/>
    </source>
</evidence>
<dbReference type="STRING" id="5762.D2W354"/>
<evidence type="ECO:0000259" key="11">
    <source>
        <dbReference type="Pfam" id="PF00675"/>
    </source>
</evidence>
<keyword evidence="8" id="KW-0472">Membrane</keyword>
<proteinExistence type="inferred from homology"/>
<evidence type="ECO:0000256" key="7">
    <source>
        <dbReference type="ARBA" id="ARBA00023128"/>
    </source>
</evidence>
<evidence type="ECO:0000256" key="6">
    <source>
        <dbReference type="ARBA" id="ARBA00022982"/>
    </source>
</evidence>
<dbReference type="Proteomes" id="UP000006671">
    <property type="component" value="Unassembled WGS sequence"/>
</dbReference>
<keyword evidence="2" id="KW-0813">Transport</keyword>
<evidence type="ECO:0000313" key="13">
    <source>
        <dbReference type="EMBL" id="EFC36520.1"/>
    </source>
</evidence>
<gene>
    <name evidence="13" type="ORF">NAEGRDRAFT_82210</name>
</gene>
<keyword evidence="14" id="KW-1185">Reference proteome</keyword>
<keyword evidence="6" id="KW-0249">Electron transport</keyword>
<dbReference type="GO" id="GO:0005743">
    <property type="term" value="C:mitochondrial inner membrane"/>
    <property type="evidence" value="ECO:0007669"/>
    <property type="project" value="UniProtKB-SubCell"/>
</dbReference>
<dbReference type="EMBL" id="GG738929">
    <property type="protein sequence ID" value="EFC36520.1"/>
    <property type="molecule type" value="Genomic_DNA"/>
</dbReference>
<feature type="domain" description="Peptidase M16 C-terminal" evidence="12">
    <location>
        <begin position="229"/>
        <end position="412"/>
    </location>
</feature>
<keyword evidence="7" id="KW-0496">Mitochondrion</keyword>
<evidence type="ECO:0000256" key="1">
    <source>
        <dbReference type="ARBA" id="ARBA00004443"/>
    </source>
</evidence>